<feature type="region of interest" description="Disordered" evidence="1">
    <location>
        <begin position="66"/>
        <end position="94"/>
    </location>
</feature>
<dbReference type="InterPro" id="IPR008702">
    <property type="entry name" value="NPV_P10"/>
</dbReference>
<evidence type="ECO:0000313" key="3">
    <source>
        <dbReference type="Proteomes" id="UP000202315"/>
    </source>
</evidence>
<reference evidence="2 3" key="1">
    <citation type="journal article" date="2012" name="J. Virol.">
        <title>Genome of Thysanoplusia orichalcea multiple nucleopolyhedrovirus lacks the superoxide dismutase gene.</title>
        <authorList>
            <person name="Wang Y.S."/>
            <person name="Huang G.H."/>
            <person name="Cheng X.H."/>
            <person name="Wang X."/>
            <person name="Garretson T.A."/>
            <person name="Dai L.Y."/>
            <person name="Zhang C.X."/>
            <person name="Cheng X.W."/>
        </authorList>
    </citation>
    <scope>NUCLEOTIDE SEQUENCE [LARGE SCALE GENOMIC DNA]</scope>
    <source>
        <strain evidence="2">P2</strain>
    </source>
</reference>
<organism evidence="2 3">
    <name type="scientific">Thysanoplusia orichalcea nucleopolyhedrovirus</name>
    <dbReference type="NCBI Taxonomy" id="101850"/>
    <lineage>
        <taxon>Viruses</taxon>
        <taxon>Viruses incertae sedis</taxon>
        <taxon>Naldaviricetes</taxon>
        <taxon>Lefavirales</taxon>
        <taxon>Baculoviridae</taxon>
        <taxon>Alphabaculovirus</taxon>
        <taxon>Alphabaculovirus thorichlaceae</taxon>
    </lineage>
</organism>
<protein>
    <submittedName>
        <fullName evidence="2">p10 protein</fullName>
    </submittedName>
</protein>
<dbReference type="Proteomes" id="UP000202315">
    <property type="component" value="Segment"/>
</dbReference>
<dbReference type="Pfam" id="PF05531">
    <property type="entry name" value="NPV_P10"/>
    <property type="match status" value="1"/>
</dbReference>
<gene>
    <name evidence="2" type="primary">p10</name>
</gene>
<dbReference type="RefSeq" id="YP_007250541.1">
    <property type="nucleotide sequence ID" value="NC_019945.1"/>
</dbReference>
<proteinExistence type="predicted"/>
<dbReference type="OrthoDB" id="21496at10239"/>
<name>L0CLG6_9ABAC</name>
<dbReference type="GO" id="GO:0039679">
    <property type="term" value="C:viral occlusion body"/>
    <property type="evidence" value="ECO:0007669"/>
    <property type="project" value="InterPro"/>
</dbReference>
<dbReference type="KEGG" id="vg:14340224"/>
<sequence length="94" mass="10168">MSKPNVLTQILDAVTETNSKVDAVQAQLNGLEESFQLLDGLPAQLTDLDTKVSDIQSILTGDLVPDLPNPLKPKLKSQTAELDLDARRGKRGSK</sequence>
<dbReference type="EMBL" id="JX467702">
    <property type="protein sequence ID" value="AGA16285.1"/>
    <property type="molecule type" value="Genomic_DNA"/>
</dbReference>
<evidence type="ECO:0000313" key="2">
    <source>
        <dbReference type="EMBL" id="AGA16285.1"/>
    </source>
</evidence>
<accession>L0CLG6</accession>
<dbReference type="GeneID" id="14340224"/>
<evidence type="ECO:0000256" key="1">
    <source>
        <dbReference type="SAM" id="MobiDB-lite"/>
    </source>
</evidence>
<keyword evidence="3" id="KW-1185">Reference proteome</keyword>